<feature type="region of interest" description="Disordered" evidence="1">
    <location>
        <begin position="1"/>
        <end position="36"/>
    </location>
</feature>
<reference evidence="4 5" key="1">
    <citation type="submission" date="2016-02" db="EMBL/GenBank/DDBJ databases">
        <authorList>
            <person name="Wen L."/>
            <person name="He K."/>
            <person name="Yang H."/>
        </authorList>
    </citation>
    <scope>NUCLEOTIDE SEQUENCE [LARGE SCALE GENOMIC DNA]</scope>
    <source>
        <strain evidence="4">Trichococcus palustris</strain>
    </source>
</reference>
<dbReference type="Proteomes" id="UP000242754">
    <property type="component" value="Unassembled WGS sequence"/>
</dbReference>
<dbReference type="Gene3D" id="3.10.350.10">
    <property type="entry name" value="LysM domain"/>
    <property type="match status" value="1"/>
</dbReference>
<sequence length="199" mass="21481">MDKKNRNRNNGEPWSRKFGEDENLKNRQYSRSARNSKNKEVAPLLKVLLFLFMAILIIPFATIYLNKQKDSVPTPKSSEQVMISKRIASSTSQSSEAVSSEEASSESAASVAVSESSAPESSSSVSSSSSSSAVVVEAPAVVEDKTTTTTGNYSNSYVIKAGDNLYRIALNHGMTLDELMQANGLSSTEAQIGMTLKVK</sequence>
<feature type="region of interest" description="Disordered" evidence="1">
    <location>
        <begin position="90"/>
        <end position="129"/>
    </location>
</feature>
<dbReference type="InterPro" id="IPR036779">
    <property type="entry name" value="LysM_dom_sf"/>
</dbReference>
<gene>
    <name evidence="4" type="ORF">Tpal_525</name>
</gene>
<feature type="compositionally biased region" description="Polar residues" evidence="1">
    <location>
        <begin position="26"/>
        <end position="35"/>
    </location>
</feature>
<name>A0A143YAV8_9LACT</name>
<keyword evidence="5" id="KW-1185">Reference proteome</keyword>
<keyword evidence="2" id="KW-0472">Membrane</keyword>
<evidence type="ECO:0000313" key="4">
    <source>
        <dbReference type="EMBL" id="CZQ84706.1"/>
    </source>
</evidence>
<dbReference type="Pfam" id="PF01476">
    <property type="entry name" value="LysM"/>
    <property type="match status" value="1"/>
</dbReference>
<proteinExistence type="predicted"/>
<evidence type="ECO:0000259" key="3">
    <source>
        <dbReference type="PROSITE" id="PS51782"/>
    </source>
</evidence>
<dbReference type="STRING" id="140314.SAMN04488076_1019"/>
<dbReference type="CDD" id="cd00118">
    <property type="entry name" value="LysM"/>
    <property type="match status" value="1"/>
</dbReference>
<accession>A0A143YAV8</accession>
<feature type="compositionally biased region" description="Basic and acidic residues" evidence="1">
    <location>
        <begin position="14"/>
        <end position="25"/>
    </location>
</feature>
<organism evidence="4 5">
    <name type="scientific">Trichococcus palustris</name>
    <dbReference type="NCBI Taxonomy" id="140314"/>
    <lineage>
        <taxon>Bacteria</taxon>
        <taxon>Bacillati</taxon>
        <taxon>Bacillota</taxon>
        <taxon>Bacilli</taxon>
        <taxon>Lactobacillales</taxon>
        <taxon>Carnobacteriaceae</taxon>
        <taxon>Trichococcus</taxon>
    </lineage>
</organism>
<evidence type="ECO:0000256" key="1">
    <source>
        <dbReference type="SAM" id="MobiDB-lite"/>
    </source>
</evidence>
<evidence type="ECO:0000313" key="5">
    <source>
        <dbReference type="Proteomes" id="UP000242754"/>
    </source>
</evidence>
<dbReference type="InterPro" id="IPR018392">
    <property type="entry name" value="LysM"/>
</dbReference>
<evidence type="ECO:0000256" key="2">
    <source>
        <dbReference type="SAM" id="Phobius"/>
    </source>
</evidence>
<dbReference type="AlphaFoldDB" id="A0A143YAV8"/>
<dbReference type="SUPFAM" id="SSF54106">
    <property type="entry name" value="LysM domain"/>
    <property type="match status" value="1"/>
</dbReference>
<dbReference type="SMART" id="SM00257">
    <property type="entry name" value="LysM"/>
    <property type="match status" value="1"/>
</dbReference>
<keyword evidence="2" id="KW-0812">Transmembrane</keyword>
<keyword evidence="2" id="KW-1133">Transmembrane helix</keyword>
<dbReference type="RefSeq" id="WP_087031016.1">
    <property type="nucleotide sequence ID" value="NZ_FJNE01000002.1"/>
</dbReference>
<dbReference type="EMBL" id="FJNE01000002">
    <property type="protein sequence ID" value="CZQ84706.1"/>
    <property type="molecule type" value="Genomic_DNA"/>
</dbReference>
<protein>
    <submittedName>
        <fullName evidence="4">Lysin motif</fullName>
    </submittedName>
</protein>
<feature type="domain" description="LysM" evidence="3">
    <location>
        <begin position="155"/>
        <end position="198"/>
    </location>
</feature>
<feature type="transmembrane region" description="Helical" evidence="2">
    <location>
        <begin position="44"/>
        <end position="65"/>
    </location>
</feature>
<dbReference type="OrthoDB" id="2152150at2"/>
<dbReference type="PROSITE" id="PS51782">
    <property type="entry name" value="LYSM"/>
    <property type="match status" value="1"/>
</dbReference>